<evidence type="ECO:0000313" key="3">
    <source>
        <dbReference type="EMBL" id="QDU37738.1"/>
    </source>
</evidence>
<feature type="compositionally biased region" description="Polar residues" evidence="1">
    <location>
        <begin position="175"/>
        <end position="193"/>
    </location>
</feature>
<accession>A0A517Z5H0</accession>
<dbReference type="KEGG" id="mri:Mal4_20550"/>
<keyword evidence="2" id="KW-0732">Signal</keyword>
<gene>
    <name evidence="3" type="ORF">Mal4_20550</name>
</gene>
<evidence type="ECO:0000256" key="2">
    <source>
        <dbReference type="SAM" id="SignalP"/>
    </source>
</evidence>
<dbReference type="OrthoDB" id="282702at2"/>
<dbReference type="Proteomes" id="UP000320496">
    <property type="component" value="Chromosome"/>
</dbReference>
<feature type="region of interest" description="Disordered" evidence="1">
    <location>
        <begin position="260"/>
        <end position="354"/>
    </location>
</feature>
<feature type="chain" id="PRO_5022080661" evidence="2">
    <location>
        <begin position="23"/>
        <end position="354"/>
    </location>
</feature>
<feature type="signal peptide" evidence="2">
    <location>
        <begin position="1"/>
        <end position="22"/>
    </location>
</feature>
<dbReference type="AlphaFoldDB" id="A0A517Z5H0"/>
<name>A0A517Z5H0_9PLAN</name>
<sequence precursor="true">MYRNPLLGLVCLAVLATTGCQSLDLFSTMSGRKPLKEATPQQPAIEVLCFWEAAEGRGLDNLPTRGFAGQVLFFTSGNAEPVKVDGDVRVYLFDDQGSAEEQAKPIHQFDFDAQAWETFLRETNVGAAYQLFIPYTRKGVHQAECSIRVRFTPENGLPLYSKMASITLPGKKVVSPTSQTASPEIAATQQPVPQSGVELAAHRDAAPLQPATPQQPVARPNFSQTIRPSNVELASGTNSSGQPGVERRLDRLERMLHTLVDQNQTFSTDRQPPAEFPTSGTQRYRLAPTTQDAASGTAAMPHPLAPQPVSQPAPKPVHPLRQEAGEWMNAESVQESSPTSTAPASAPPRHPLLD</sequence>
<organism evidence="3 4">
    <name type="scientific">Maioricimonas rarisocia</name>
    <dbReference type="NCBI Taxonomy" id="2528026"/>
    <lineage>
        <taxon>Bacteria</taxon>
        <taxon>Pseudomonadati</taxon>
        <taxon>Planctomycetota</taxon>
        <taxon>Planctomycetia</taxon>
        <taxon>Planctomycetales</taxon>
        <taxon>Planctomycetaceae</taxon>
        <taxon>Maioricimonas</taxon>
    </lineage>
</organism>
<feature type="compositionally biased region" description="Pro residues" evidence="1">
    <location>
        <begin position="345"/>
        <end position="354"/>
    </location>
</feature>
<feature type="compositionally biased region" description="Pro residues" evidence="1">
    <location>
        <begin position="303"/>
        <end position="317"/>
    </location>
</feature>
<reference evidence="3 4" key="1">
    <citation type="submission" date="2019-02" db="EMBL/GenBank/DDBJ databases">
        <title>Deep-cultivation of Planctomycetes and their phenomic and genomic characterization uncovers novel biology.</title>
        <authorList>
            <person name="Wiegand S."/>
            <person name="Jogler M."/>
            <person name="Boedeker C."/>
            <person name="Pinto D."/>
            <person name="Vollmers J."/>
            <person name="Rivas-Marin E."/>
            <person name="Kohn T."/>
            <person name="Peeters S.H."/>
            <person name="Heuer A."/>
            <person name="Rast P."/>
            <person name="Oberbeckmann S."/>
            <person name="Bunk B."/>
            <person name="Jeske O."/>
            <person name="Meyerdierks A."/>
            <person name="Storesund J.E."/>
            <person name="Kallscheuer N."/>
            <person name="Luecker S."/>
            <person name="Lage O.M."/>
            <person name="Pohl T."/>
            <person name="Merkel B.J."/>
            <person name="Hornburger P."/>
            <person name="Mueller R.-W."/>
            <person name="Bruemmer F."/>
            <person name="Labrenz M."/>
            <person name="Spormann A.M."/>
            <person name="Op den Camp H."/>
            <person name="Overmann J."/>
            <person name="Amann R."/>
            <person name="Jetten M.S.M."/>
            <person name="Mascher T."/>
            <person name="Medema M.H."/>
            <person name="Devos D.P."/>
            <person name="Kaster A.-K."/>
            <person name="Ovreas L."/>
            <person name="Rohde M."/>
            <person name="Galperin M.Y."/>
            <person name="Jogler C."/>
        </authorList>
    </citation>
    <scope>NUCLEOTIDE SEQUENCE [LARGE SCALE GENOMIC DNA]</scope>
    <source>
        <strain evidence="3 4">Mal4</strain>
    </source>
</reference>
<dbReference type="PROSITE" id="PS51257">
    <property type="entry name" value="PROKAR_LIPOPROTEIN"/>
    <property type="match status" value="1"/>
</dbReference>
<evidence type="ECO:0000256" key="1">
    <source>
        <dbReference type="SAM" id="MobiDB-lite"/>
    </source>
</evidence>
<keyword evidence="4" id="KW-1185">Reference proteome</keyword>
<feature type="region of interest" description="Disordered" evidence="1">
    <location>
        <begin position="173"/>
        <end position="197"/>
    </location>
</feature>
<dbReference type="EMBL" id="CP036275">
    <property type="protein sequence ID" value="QDU37738.1"/>
    <property type="molecule type" value="Genomic_DNA"/>
</dbReference>
<feature type="compositionally biased region" description="Polar residues" evidence="1">
    <location>
        <begin position="260"/>
        <end position="270"/>
    </location>
</feature>
<dbReference type="RefSeq" id="WP_145368776.1">
    <property type="nucleotide sequence ID" value="NZ_CP036275.1"/>
</dbReference>
<proteinExistence type="predicted"/>
<evidence type="ECO:0000313" key="4">
    <source>
        <dbReference type="Proteomes" id="UP000320496"/>
    </source>
</evidence>
<feature type="compositionally biased region" description="Polar residues" evidence="1">
    <location>
        <begin position="278"/>
        <end position="294"/>
    </location>
</feature>
<protein>
    <submittedName>
        <fullName evidence="3">Uncharacterized protein</fullName>
    </submittedName>
</protein>